<dbReference type="EMBL" id="JBHLTC010000014">
    <property type="protein sequence ID" value="MFC0624828.1"/>
    <property type="molecule type" value="Genomic_DNA"/>
</dbReference>
<reference evidence="2 3" key="1">
    <citation type="submission" date="2024-09" db="EMBL/GenBank/DDBJ databases">
        <authorList>
            <person name="Sun Q."/>
            <person name="Mori K."/>
        </authorList>
    </citation>
    <scope>NUCLEOTIDE SEQUENCE [LARGE SCALE GENOMIC DNA]</scope>
    <source>
        <strain evidence="2 3">CGMCC 1.15906</strain>
    </source>
</reference>
<evidence type="ECO:0000313" key="2">
    <source>
        <dbReference type="EMBL" id="MFC0624828.1"/>
    </source>
</evidence>
<accession>A0ABV6QKX9</accession>
<organism evidence="2 3">
    <name type="scientific">Kribbella deserti</name>
    <dbReference type="NCBI Taxonomy" id="1926257"/>
    <lineage>
        <taxon>Bacteria</taxon>
        <taxon>Bacillati</taxon>
        <taxon>Actinomycetota</taxon>
        <taxon>Actinomycetes</taxon>
        <taxon>Propionibacteriales</taxon>
        <taxon>Kribbellaceae</taxon>
        <taxon>Kribbella</taxon>
    </lineage>
</organism>
<dbReference type="Proteomes" id="UP001589890">
    <property type="component" value="Unassembled WGS sequence"/>
</dbReference>
<evidence type="ECO:0000313" key="3">
    <source>
        <dbReference type="Proteomes" id="UP001589890"/>
    </source>
</evidence>
<sequence length="218" mass="22629">MKLSIAKAIGVTVALAGLSGGAIAAATTANGATTSGAGTTASAVTTASVPALDAGKLSFVRQGWSKSGVARTGTEVPKGWTKALLSWDEAQFRSPNGVWNLRVHGFRGHHQPPQTTAAAVNAKIKALKGKNNFRVLSIVTGVTKTMVLHGQAYNTRTMTYTYTDAKGNTRLVIDRFFNGSGVGSNIASDEIAAAGRVQDRVGLHKLVDRATGAFYVVG</sequence>
<evidence type="ECO:0000256" key="1">
    <source>
        <dbReference type="SAM" id="SignalP"/>
    </source>
</evidence>
<keyword evidence="3" id="KW-1185">Reference proteome</keyword>
<feature type="signal peptide" evidence="1">
    <location>
        <begin position="1"/>
        <end position="24"/>
    </location>
</feature>
<dbReference type="RefSeq" id="WP_380046602.1">
    <property type="nucleotide sequence ID" value="NZ_JBHLTC010000014.1"/>
</dbReference>
<protein>
    <recommendedName>
        <fullName evidence="4">Lipoprotein</fullName>
    </recommendedName>
</protein>
<name>A0ABV6QKX9_9ACTN</name>
<gene>
    <name evidence="2" type="ORF">ACFFGN_12195</name>
</gene>
<comment type="caution">
    <text evidence="2">The sequence shown here is derived from an EMBL/GenBank/DDBJ whole genome shotgun (WGS) entry which is preliminary data.</text>
</comment>
<proteinExistence type="predicted"/>
<evidence type="ECO:0008006" key="4">
    <source>
        <dbReference type="Google" id="ProtNLM"/>
    </source>
</evidence>
<feature type="chain" id="PRO_5046672980" description="Lipoprotein" evidence="1">
    <location>
        <begin position="25"/>
        <end position="218"/>
    </location>
</feature>
<keyword evidence="1" id="KW-0732">Signal</keyword>